<evidence type="ECO:0000313" key="2">
    <source>
        <dbReference type="Proteomes" id="UP000886653"/>
    </source>
</evidence>
<dbReference type="AlphaFoldDB" id="A0A9P6TH06"/>
<evidence type="ECO:0000313" key="1">
    <source>
        <dbReference type="EMBL" id="KAG0151285.1"/>
    </source>
</evidence>
<dbReference type="EMBL" id="MU167214">
    <property type="protein sequence ID" value="KAG0151285.1"/>
    <property type="molecule type" value="Genomic_DNA"/>
</dbReference>
<dbReference type="Proteomes" id="UP000886653">
    <property type="component" value="Unassembled WGS sequence"/>
</dbReference>
<name>A0A9P6TH06_9BASI</name>
<keyword evidence="2" id="KW-1185">Reference proteome</keyword>
<organism evidence="1 2">
    <name type="scientific">Cronartium quercuum f. sp. fusiforme G11</name>
    <dbReference type="NCBI Taxonomy" id="708437"/>
    <lineage>
        <taxon>Eukaryota</taxon>
        <taxon>Fungi</taxon>
        <taxon>Dikarya</taxon>
        <taxon>Basidiomycota</taxon>
        <taxon>Pucciniomycotina</taxon>
        <taxon>Pucciniomycetes</taxon>
        <taxon>Pucciniales</taxon>
        <taxon>Coleosporiaceae</taxon>
        <taxon>Cronartium</taxon>
    </lineage>
</organism>
<comment type="caution">
    <text evidence="1">The sequence shown here is derived from an EMBL/GenBank/DDBJ whole genome shotgun (WGS) entry which is preliminary data.</text>
</comment>
<sequence length="276" mass="31937">MSTTILSNSLSSDPRTFGTPIQQFTQRLMSALSKYVFEEKLTDENYSDWALSVEEALMEMEYIKYIKKNTYRAPSLSDEEHLKVKFVLTTWMLGVMDSDNHRRCGIELSVRKTKDFDSDDDDDDDLSMTYDPYILWKYLKEYHYKITEGKFRIIDDALHDMKIARSDSYIAYCDKFNELLRDFYKFKGEMTDTQSAHLLVKTIKPHLSDVTLELIYASVIPLTCQKLINYLKEYESRHGGFITPSVTAANLAESTTTGVSQPPFRLGSRRFGGKCT</sequence>
<reference evidence="1" key="1">
    <citation type="submission" date="2013-11" db="EMBL/GenBank/DDBJ databases">
        <title>Genome sequence of the fusiform rust pathogen reveals effectors for host alternation and coevolution with pine.</title>
        <authorList>
            <consortium name="DOE Joint Genome Institute"/>
            <person name="Smith K."/>
            <person name="Pendleton A."/>
            <person name="Kubisiak T."/>
            <person name="Anderson C."/>
            <person name="Salamov A."/>
            <person name="Aerts A."/>
            <person name="Riley R."/>
            <person name="Clum A."/>
            <person name="Lindquist E."/>
            <person name="Ence D."/>
            <person name="Campbell M."/>
            <person name="Kronenberg Z."/>
            <person name="Feau N."/>
            <person name="Dhillon B."/>
            <person name="Hamelin R."/>
            <person name="Burleigh J."/>
            <person name="Smith J."/>
            <person name="Yandell M."/>
            <person name="Nelson C."/>
            <person name="Grigoriev I."/>
            <person name="Davis J."/>
        </authorList>
    </citation>
    <scope>NUCLEOTIDE SEQUENCE</scope>
    <source>
        <strain evidence="1">G11</strain>
    </source>
</reference>
<proteinExistence type="predicted"/>
<accession>A0A9P6TH06</accession>
<gene>
    <name evidence="1" type="ORF">CROQUDRAFT_37163</name>
</gene>
<protein>
    <submittedName>
        <fullName evidence="1">Uncharacterized protein</fullName>
    </submittedName>
</protein>
<dbReference type="OrthoDB" id="2506674at2759"/>